<feature type="active site" description="Proton donor" evidence="8">
    <location>
        <position position="80"/>
    </location>
</feature>
<feature type="site" description="Could be important to modulate the pK values of the two catalytic cysteine residues" evidence="8">
    <location>
        <position position="170"/>
    </location>
</feature>
<reference evidence="10 11" key="1">
    <citation type="journal article" date="2014" name="Int. J. Syst. Evol. Microbiol.">
        <title>Listeria floridensis sp. nov., Listeria aquatica sp. nov., Listeria cornellensis sp. nov., Listeria riparia sp. nov. and Listeria grandensis sp. nov., from agricultural and natural environments.</title>
        <authorList>
            <person name="den Bakker H.C."/>
            <person name="Warchocki S."/>
            <person name="Wright E.M."/>
            <person name="Allred A.F."/>
            <person name="Ahlstrom C."/>
            <person name="Manuel C.S."/>
            <person name="Stasiewicz M.J."/>
            <person name="Burrell A."/>
            <person name="Roof S."/>
            <person name="Strawn L."/>
            <person name="Fortes E.D."/>
            <person name="Nightingale K.K."/>
            <person name="Kephart D."/>
            <person name="Wiedmann M."/>
        </authorList>
    </citation>
    <scope>NUCLEOTIDE SEQUENCE [LARGE SCALE GENOMIC DNA]</scope>
    <source>
        <strain evidence="10 11">FSL S10-1187</strain>
    </source>
</reference>
<dbReference type="Pfam" id="PF01678">
    <property type="entry name" value="DAP_epimerase"/>
    <property type="match status" value="2"/>
</dbReference>
<evidence type="ECO:0000313" key="10">
    <source>
        <dbReference type="EMBL" id="EUJ32094.1"/>
    </source>
</evidence>
<comment type="function">
    <text evidence="8">Catalyzes the stereoinversion of LL-2,6-diaminopimelate (L,L-DAP) to meso-diaminopimelate (meso-DAP), a precursor of L-lysine and an essential component of the bacterial peptidoglycan.</text>
</comment>
<keyword evidence="6 8" id="KW-0413">Isomerase</keyword>
<feature type="active site" evidence="9">
    <location>
        <position position="80"/>
    </location>
</feature>
<dbReference type="RefSeq" id="WP_036097239.1">
    <property type="nucleotide sequence ID" value="NZ_AODF01000014.1"/>
</dbReference>
<gene>
    <name evidence="8 10" type="primary">dapF</name>
    <name evidence="10" type="ORF">MFLO_07912</name>
</gene>
<feature type="binding site" evidence="8">
    <location>
        <begin position="232"/>
        <end position="233"/>
    </location>
    <ligand>
        <name>substrate</name>
    </ligand>
</feature>
<dbReference type="NCBIfam" id="TIGR00652">
    <property type="entry name" value="DapF"/>
    <property type="match status" value="1"/>
</dbReference>
<comment type="similarity">
    <text evidence="2 8">Belongs to the diaminopimelate epimerase family.</text>
</comment>
<dbReference type="Proteomes" id="UP000019249">
    <property type="component" value="Unassembled WGS sequence"/>
</dbReference>
<evidence type="ECO:0000256" key="6">
    <source>
        <dbReference type="ARBA" id="ARBA00023235"/>
    </source>
</evidence>
<feature type="binding site" evidence="8">
    <location>
        <begin position="81"/>
        <end position="82"/>
    </location>
    <ligand>
        <name>substrate</name>
    </ligand>
</feature>
<name>A0ABN0RFI4_9LIST</name>
<dbReference type="EC" id="5.1.1.7" evidence="3 8"/>
<feature type="active site" description="Proton acceptor" evidence="8">
    <location>
        <position position="231"/>
    </location>
</feature>
<dbReference type="GO" id="GO:0008837">
    <property type="term" value="F:diaminopimelate epimerase activity"/>
    <property type="evidence" value="ECO:0007669"/>
    <property type="project" value="UniProtKB-EC"/>
</dbReference>
<keyword evidence="5 8" id="KW-0457">Lysine biosynthesis</keyword>
<dbReference type="PANTHER" id="PTHR31689:SF0">
    <property type="entry name" value="DIAMINOPIMELATE EPIMERASE"/>
    <property type="match status" value="1"/>
</dbReference>
<dbReference type="EMBL" id="AODF01000014">
    <property type="protein sequence ID" value="EUJ32094.1"/>
    <property type="molecule type" value="Genomic_DNA"/>
</dbReference>
<evidence type="ECO:0000256" key="3">
    <source>
        <dbReference type="ARBA" id="ARBA00013080"/>
    </source>
</evidence>
<dbReference type="PANTHER" id="PTHR31689">
    <property type="entry name" value="DIAMINOPIMELATE EPIMERASE, CHLOROPLASTIC"/>
    <property type="match status" value="1"/>
</dbReference>
<dbReference type="InterPro" id="IPR018510">
    <property type="entry name" value="DAP_epimerase_AS"/>
</dbReference>
<evidence type="ECO:0000256" key="2">
    <source>
        <dbReference type="ARBA" id="ARBA00010219"/>
    </source>
</evidence>
<keyword evidence="11" id="KW-1185">Reference proteome</keyword>
<sequence length="327" mass="36396">MKLDFIKVHGSQNDFFILDERTTELGTWNDSEKAALAEKLCARSHELGGADGILFVGEGKPGTIGKMRVFNSDGSEASMCGNGLRTVARYLLEQEQLDEAKVETMKADLIVKKRESLGYDIPTFEVEISPVLFDPESLPFHYEGKQLLDGQIPELDPELHFSALAVPNPHLVSFVDEAVLESDKQEKLASYLNSDNPFFPDGVNVSFVRKFSNHQIFVRTFERGVGFTNACGTAMSASSLIKKLLDHDKLEEVIDVYNDGGKVRVSAKQTGDELSIQLIGNATFTARGTLELSENGTITVLDNRETNEQEDYLKLESEVKHFLQRVK</sequence>
<feature type="site" description="Could be important to modulate the pK values of the two catalytic cysteine residues" evidence="8">
    <location>
        <position position="222"/>
    </location>
</feature>
<evidence type="ECO:0000256" key="5">
    <source>
        <dbReference type="ARBA" id="ARBA00023154"/>
    </source>
</evidence>
<evidence type="ECO:0000313" key="11">
    <source>
        <dbReference type="Proteomes" id="UP000019249"/>
    </source>
</evidence>
<dbReference type="SUPFAM" id="SSF54506">
    <property type="entry name" value="Diaminopimelate epimerase-like"/>
    <property type="match status" value="2"/>
</dbReference>
<organism evidence="10 11">
    <name type="scientific">Listeria floridensis FSL S10-1187</name>
    <dbReference type="NCBI Taxonomy" id="1265817"/>
    <lineage>
        <taxon>Bacteria</taxon>
        <taxon>Bacillati</taxon>
        <taxon>Bacillota</taxon>
        <taxon>Bacilli</taxon>
        <taxon>Bacillales</taxon>
        <taxon>Listeriaceae</taxon>
        <taxon>Listeria</taxon>
    </lineage>
</organism>
<comment type="caution">
    <text evidence="10">The sequence shown here is derived from an EMBL/GenBank/DDBJ whole genome shotgun (WGS) entry which is preliminary data.</text>
</comment>
<comment type="pathway">
    <text evidence="1 8">Amino-acid biosynthesis; L-lysine biosynthesis via DAP pathway; DL-2,6-diaminopimelate from LL-2,6-diaminopimelate: step 1/1.</text>
</comment>
<dbReference type="PROSITE" id="PS01326">
    <property type="entry name" value="DAP_EPIMERASE"/>
    <property type="match status" value="1"/>
</dbReference>
<evidence type="ECO:0000256" key="4">
    <source>
        <dbReference type="ARBA" id="ARBA00022605"/>
    </source>
</evidence>
<keyword evidence="8" id="KW-0963">Cytoplasm</keyword>
<evidence type="ECO:0000256" key="9">
    <source>
        <dbReference type="PROSITE-ProRule" id="PRU10125"/>
    </source>
</evidence>
<feature type="binding site" evidence="8">
    <location>
        <position position="13"/>
    </location>
    <ligand>
        <name>substrate</name>
    </ligand>
</feature>
<comment type="caution">
    <text evidence="8">Lacks conserved residue(s) required for the propagation of feature annotation.</text>
</comment>
<dbReference type="HAMAP" id="MF_00197">
    <property type="entry name" value="DAP_epimerase"/>
    <property type="match status" value="1"/>
</dbReference>
<dbReference type="InterPro" id="IPR001653">
    <property type="entry name" value="DAP_epimerase_DapF"/>
</dbReference>
<keyword evidence="4 8" id="KW-0028">Amino-acid biosynthesis</keyword>
<comment type="subunit">
    <text evidence="8">Homodimer.</text>
</comment>
<feature type="binding site" evidence="8">
    <location>
        <begin position="222"/>
        <end position="223"/>
    </location>
    <ligand>
        <name>substrate</name>
    </ligand>
</feature>
<feature type="binding site" evidence="8">
    <location>
        <position position="71"/>
    </location>
    <ligand>
        <name>substrate</name>
    </ligand>
</feature>
<protein>
    <recommendedName>
        <fullName evidence="3 8">Diaminopimelate epimerase</fullName>
        <shortName evidence="8">DAP epimerase</shortName>
        <ecNumber evidence="3 8">5.1.1.7</ecNumber>
    </recommendedName>
    <alternativeName>
        <fullName evidence="8">PLP-independent amino acid racemase</fullName>
    </alternativeName>
</protein>
<comment type="subcellular location">
    <subcellularLocation>
        <location evidence="8">Cytoplasm</location>
    </subcellularLocation>
</comment>
<evidence type="ECO:0000256" key="1">
    <source>
        <dbReference type="ARBA" id="ARBA00005196"/>
    </source>
</evidence>
<evidence type="ECO:0000256" key="8">
    <source>
        <dbReference type="HAMAP-Rule" id="MF_00197"/>
    </source>
</evidence>
<proteinExistence type="inferred from homology"/>
<dbReference type="Gene3D" id="3.10.310.10">
    <property type="entry name" value="Diaminopimelate Epimerase, Chain A, domain 1"/>
    <property type="match status" value="2"/>
</dbReference>
<evidence type="ECO:0000256" key="7">
    <source>
        <dbReference type="ARBA" id="ARBA00051712"/>
    </source>
</evidence>
<accession>A0ABN0RFI4</accession>
<feature type="binding site" evidence="8">
    <location>
        <position position="168"/>
    </location>
    <ligand>
        <name>substrate</name>
    </ligand>
</feature>
<feature type="binding site" evidence="8">
    <location>
        <position position="204"/>
    </location>
    <ligand>
        <name>substrate</name>
    </ligand>
</feature>
<comment type="catalytic activity">
    <reaction evidence="7 8">
        <text>(2S,6S)-2,6-diaminopimelate = meso-2,6-diaminopimelate</text>
        <dbReference type="Rhea" id="RHEA:15393"/>
        <dbReference type="ChEBI" id="CHEBI:57609"/>
        <dbReference type="ChEBI" id="CHEBI:57791"/>
        <dbReference type="EC" id="5.1.1.7"/>
    </reaction>
</comment>